<keyword evidence="2" id="KW-1185">Reference proteome</keyword>
<organism evidence="1 2">
    <name type="scientific">Tothia fuscella</name>
    <dbReference type="NCBI Taxonomy" id="1048955"/>
    <lineage>
        <taxon>Eukaryota</taxon>
        <taxon>Fungi</taxon>
        <taxon>Dikarya</taxon>
        <taxon>Ascomycota</taxon>
        <taxon>Pezizomycotina</taxon>
        <taxon>Dothideomycetes</taxon>
        <taxon>Pleosporomycetidae</taxon>
        <taxon>Venturiales</taxon>
        <taxon>Cylindrosympodiaceae</taxon>
        <taxon>Tothia</taxon>
    </lineage>
</organism>
<reference evidence="1" key="1">
    <citation type="journal article" date="2020" name="Stud. Mycol.">
        <title>101 Dothideomycetes genomes: a test case for predicting lifestyles and emergence of pathogens.</title>
        <authorList>
            <person name="Haridas S."/>
            <person name="Albert R."/>
            <person name="Binder M."/>
            <person name="Bloem J."/>
            <person name="Labutti K."/>
            <person name="Salamov A."/>
            <person name="Andreopoulos B."/>
            <person name="Baker S."/>
            <person name="Barry K."/>
            <person name="Bills G."/>
            <person name="Bluhm B."/>
            <person name="Cannon C."/>
            <person name="Castanera R."/>
            <person name="Culley D."/>
            <person name="Daum C."/>
            <person name="Ezra D."/>
            <person name="Gonzalez J."/>
            <person name="Henrissat B."/>
            <person name="Kuo A."/>
            <person name="Liang C."/>
            <person name="Lipzen A."/>
            <person name="Lutzoni F."/>
            <person name="Magnuson J."/>
            <person name="Mondo S."/>
            <person name="Nolan M."/>
            <person name="Ohm R."/>
            <person name="Pangilinan J."/>
            <person name="Park H.-J."/>
            <person name="Ramirez L."/>
            <person name="Alfaro M."/>
            <person name="Sun H."/>
            <person name="Tritt A."/>
            <person name="Yoshinaga Y."/>
            <person name="Zwiers L.-H."/>
            <person name="Turgeon B."/>
            <person name="Goodwin S."/>
            <person name="Spatafora J."/>
            <person name="Crous P."/>
            <person name="Grigoriev I."/>
        </authorList>
    </citation>
    <scope>NUCLEOTIDE SEQUENCE</scope>
    <source>
        <strain evidence="1">CBS 130266</strain>
    </source>
</reference>
<dbReference type="Gene3D" id="3.40.50.150">
    <property type="entry name" value="Vaccinia Virus protein VP39"/>
    <property type="match status" value="1"/>
</dbReference>
<sequence length="265" mass="30613">MTAETEDMAQHPSSMSEFSLAPDRSRFTFQNNWFEWHRLAWEELMSPWVGKDVQILEVGAFEGASTTWMLDNIMSNPKSTMVVVDTFEGGMEHQTGPAEYQLASLEKRFWANVSKCKEMHKLTVKKTRSEEALMVLRQESAVFDIIYIDASHVAVDVLHDTVLCWRMLAVGGYLVFDDWRWKGYNENCYNPRVAIIAFLQCVPQELKIVRETEGQIWATKVPCRIQPTKNPDPDLYYWDEDDNPFASLWWKEAPQALLDANGESS</sequence>
<dbReference type="AlphaFoldDB" id="A0A9P4NGI6"/>
<comment type="caution">
    <text evidence="1">The sequence shown here is derived from an EMBL/GenBank/DDBJ whole genome shotgun (WGS) entry which is preliminary data.</text>
</comment>
<dbReference type="EMBL" id="MU007107">
    <property type="protein sequence ID" value="KAF2420712.1"/>
    <property type="molecule type" value="Genomic_DNA"/>
</dbReference>
<proteinExistence type="predicted"/>
<dbReference type="Pfam" id="PF13578">
    <property type="entry name" value="Methyltransf_24"/>
    <property type="match status" value="1"/>
</dbReference>
<dbReference type="Proteomes" id="UP000800235">
    <property type="component" value="Unassembled WGS sequence"/>
</dbReference>
<accession>A0A9P4NGI6</accession>
<name>A0A9P4NGI6_9PEZI</name>
<evidence type="ECO:0000313" key="1">
    <source>
        <dbReference type="EMBL" id="KAF2420712.1"/>
    </source>
</evidence>
<protein>
    <submittedName>
        <fullName evidence="1">Uncharacterized protein</fullName>
    </submittedName>
</protein>
<gene>
    <name evidence="1" type="ORF">EJ08DRAFT_653748</name>
</gene>
<dbReference type="SUPFAM" id="SSF53335">
    <property type="entry name" value="S-adenosyl-L-methionine-dependent methyltransferases"/>
    <property type="match status" value="1"/>
</dbReference>
<evidence type="ECO:0000313" key="2">
    <source>
        <dbReference type="Proteomes" id="UP000800235"/>
    </source>
</evidence>
<dbReference type="InterPro" id="IPR029063">
    <property type="entry name" value="SAM-dependent_MTases_sf"/>
</dbReference>
<dbReference type="OrthoDB" id="2014201at2759"/>